<dbReference type="PROSITE" id="PS00183">
    <property type="entry name" value="UBC_1"/>
    <property type="match status" value="1"/>
</dbReference>
<dbReference type="PROSITE" id="PS50127">
    <property type="entry name" value="UBC_2"/>
    <property type="match status" value="1"/>
</dbReference>
<dbReference type="InterPro" id="IPR050113">
    <property type="entry name" value="Ub_conjugating_enzyme"/>
</dbReference>
<keyword evidence="2 8" id="KW-0833">Ubl conjugation pathway</keyword>
<evidence type="ECO:0000256" key="6">
    <source>
        <dbReference type="ARBA" id="ARBA00042190"/>
    </source>
</evidence>
<proteinExistence type="inferred from homology"/>
<feature type="active site" description="Glycyl thioester intermediate" evidence="7">
    <location>
        <position position="91"/>
    </location>
</feature>
<dbReference type="InterPro" id="IPR016135">
    <property type="entry name" value="UBQ-conjugating_enzyme/RWD"/>
</dbReference>
<feature type="domain" description="UBC core" evidence="9">
    <location>
        <begin position="4"/>
        <end position="153"/>
    </location>
</feature>
<dbReference type="EMBL" id="MU864999">
    <property type="protein sequence ID" value="KAK4461011.1"/>
    <property type="molecule type" value="Genomic_DNA"/>
</dbReference>
<dbReference type="SUPFAM" id="SSF54495">
    <property type="entry name" value="UBC-like"/>
    <property type="match status" value="1"/>
</dbReference>
<evidence type="ECO:0000256" key="7">
    <source>
        <dbReference type="PROSITE-ProRule" id="PRU10133"/>
    </source>
</evidence>
<comment type="similarity">
    <text evidence="8">Belongs to the ubiquitin-conjugating enzyme family.</text>
</comment>
<name>A0AAV9HM89_9PEZI</name>
<dbReference type="SUPFAM" id="SSF46934">
    <property type="entry name" value="UBA-like"/>
    <property type="match status" value="1"/>
</dbReference>
<organism evidence="10 11">
    <name type="scientific">Cladorrhinum samala</name>
    <dbReference type="NCBI Taxonomy" id="585594"/>
    <lineage>
        <taxon>Eukaryota</taxon>
        <taxon>Fungi</taxon>
        <taxon>Dikarya</taxon>
        <taxon>Ascomycota</taxon>
        <taxon>Pezizomycotina</taxon>
        <taxon>Sordariomycetes</taxon>
        <taxon>Sordariomycetidae</taxon>
        <taxon>Sordariales</taxon>
        <taxon>Podosporaceae</taxon>
        <taxon>Cladorrhinum</taxon>
    </lineage>
</organism>
<dbReference type="InterPro" id="IPR023313">
    <property type="entry name" value="UBQ-conjugating_AS"/>
</dbReference>
<dbReference type="InterPro" id="IPR009060">
    <property type="entry name" value="UBA-like_sf"/>
</dbReference>
<sequence length="234" mass="26128">MASTRVRRIMKELSDLRLDADHSGVTASQYDEADFNHLRGTLPGPPDTPYAGGTFIVDIRIPESYPFKPPTIKFETKIWHPNVSSVTGAICLDILGTGWSPVGTIKMALISIRMLLETPNPKDPQDAEVAKMMMEHPDDFALKAHDWAVMHAGAPRKEQPKHNYKMAPPPVVNTPARYQGYNKELVDRFVNMGFDVDAVVDAFQYVGIDRNGGEDYELEEAYMGDITARLLGEH</sequence>
<keyword evidence="8" id="KW-0547">Nucleotide-binding</keyword>
<dbReference type="InterPro" id="IPR015368">
    <property type="entry name" value="UBA_C_fun"/>
</dbReference>
<accession>A0AAV9HM89</accession>
<evidence type="ECO:0000256" key="2">
    <source>
        <dbReference type="ARBA" id="ARBA00022786"/>
    </source>
</evidence>
<dbReference type="CDD" id="cd23800">
    <property type="entry name" value="UBCc_UBE2K"/>
    <property type="match status" value="1"/>
</dbReference>
<keyword evidence="8" id="KW-0067">ATP-binding</keyword>
<dbReference type="Proteomes" id="UP001321749">
    <property type="component" value="Unassembled WGS sequence"/>
</dbReference>
<evidence type="ECO:0000256" key="3">
    <source>
        <dbReference type="ARBA" id="ARBA00039884"/>
    </source>
</evidence>
<dbReference type="AlphaFoldDB" id="A0AAV9HM89"/>
<evidence type="ECO:0000256" key="4">
    <source>
        <dbReference type="ARBA" id="ARBA00041569"/>
    </source>
</evidence>
<dbReference type="Gene3D" id="3.10.110.10">
    <property type="entry name" value="Ubiquitin Conjugating Enzyme"/>
    <property type="match status" value="1"/>
</dbReference>
<keyword evidence="11" id="KW-1185">Reference proteome</keyword>
<reference evidence="10" key="1">
    <citation type="journal article" date="2023" name="Mol. Phylogenet. Evol.">
        <title>Genome-scale phylogeny and comparative genomics of the fungal order Sordariales.</title>
        <authorList>
            <person name="Hensen N."/>
            <person name="Bonometti L."/>
            <person name="Westerberg I."/>
            <person name="Brannstrom I.O."/>
            <person name="Guillou S."/>
            <person name="Cros-Aarteil S."/>
            <person name="Calhoun S."/>
            <person name="Haridas S."/>
            <person name="Kuo A."/>
            <person name="Mondo S."/>
            <person name="Pangilinan J."/>
            <person name="Riley R."/>
            <person name="LaButti K."/>
            <person name="Andreopoulos B."/>
            <person name="Lipzen A."/>
            <person name="Chen C."/>
            <person name="Yan M."/>
            <person name="Daum C."/>
            <person name="Ng V."/>
            <person name="Clum A."/>
            <person name="Steindorff A."/>
            <person name="Ohm R.A."/>
            <person name="Martin F."/>
            <person name="Silar P."/>
            <person name="Natvig D.O."/>
            <person name="Lalanne C."/>
            <person name="Gautier V."/>
            <person name="Ament-Velasquez S.L."/>
            <person name="Kruys A."/>
            <person name="Hutchinson M.I."/>
            <person name="Powell A.J."/>
            <person name="Barry K."/>
            <person name="Miller A.N."/>
            <person name="Grigoriev I.V."/>
            <person name="Debuchy R."/>
            <person name="Gladieux P."/>
            <person name="Hiltunen Thoren M."/>
            <person name="Johannesson H."/>
        </authorList>
    </citation>
    <scope>NUCLEOTIDE SEQUENCE</scope>
    <source>
        <strain evidence="10">PSN324</strain>
    </source>
</reference>
<dbReference type="PANTHER" id="PTHR24067">
    <property type="entry name" value="UBIQUITIN-CONJUGATING ENZYME E2"/>
    <property type="match status" value="1"/>
</dbReference>
<evidence type="ECO:0000313" key="11">
    <source>
        <dbReference type="Proteomes" id="UP001321749"/>
    </source>
</evidence>
<dbReference type="GO" id="GO:0005524">
    <property type="term" value="F:ATP binding"/>
    <property type="evidence" value="ECO:0007669"/>
    <property type="project" value="UniProtKB-UniRule"/>
</dbReference>
<gene>
    <name evidence="10" type="ORF">QBC42DRAFT_98568</name>
</gene>
<dbReference type="InterPro" id="IPR000608">
    <property type="entry name" value="UBC"/>
</dbReference>
<evidence type="ECO:0000313" key="10">
    <source>
        <dbReference type="EMBL" id="KAK4461011.1"/>
    </source>
</evidence>
<dbReference type="GO" id="GO:0016740">
    <property type="term" value="F:transferase activity"/>
    <property type="evidence" value="ECO:0007669"/>
    <property type="project" value="UniProtKB-KW"/>
</dbReference>
<comment type="caution">
    <text evidence="10">The sequence shown here is derived from an EMBL/GenBank/DDBJ whole genome shotgun (WGS) entry which is preliminary data.</text>
</comment>
<dbReference type="SMART" id="SM00212">
    <property type="entry name" value="UBCc"/>
    <property type="match status" value="1"/>
</dbReference>
<keyword evidence="1" id="KW-0808">Transferase</keyword>
<protein>
    <recommendedName>
        <fullName evidence="3">Ubiquitin-conjugating enzyme E2 2</fullName>
    </recommendedName>
    <alternativeName>
        <fullName evidence="5">E2 ubiquitin-conjugating enzyme 2</fullName>
    </alternativeName>
    <alternativeName>
        <fullName evidence="6">Ubiquitin carrier protein UBC2</fullName>
    </alternativeName>
    <alternativeName>
        <fullName evidence="4">Ubiquitin-protein ligase UBC2</fullName>
    </alternativeName>
</protein>
<evidence type="ECO:0000256" key="5">
    <source>
        <dbReference type="ARBA" id="ARBA00042179"/>
    </source>
</evidence>
<evidence type="ECO:0000256" key="8">
    <source>
        <dbReference type="RuleBase" id="RU362109"/>
    </source>
</evidence>
<evidence type="ECO:0000256" key="1">
    <source>
        <dbReference type="ARBA" id="ARBA00022679"/>
    </source>
</evidence>
<dbReference type="Pfam" id="PF09288">
    <property type="entry name" value="UBA_3"/>
    <property type="match status" value="1"/>
</dbReference>
<reference evidence="10" key="2">
    <citation type="submission" date="2023-06" db="EMBL/GenBank/DDBJ databases">
        <authorList>
            <consortium name="Lawrence Berkeley National Laboratory"/>
            <person name="Mondo S.J."/>
            <person name="Hensen N."/>
            <person name="Bonometti L."/>
            <person name="Westerberg I."/>
            <person name="Brannstrom I.O."/>
            <person name="Guillou S."/>
            <person name="Cros-Aarteil S."/>
            <person name="Calhoun S."/>
            <person name="Haridas S."/>
            <person name="Kuo A."/>
            <person name="Pangilinan J."/>
            <person name="Riley R."/>
            <person name="Labutti K."/>
            <person name="Andreopoulos B."/>
            <person name="Lipzen A."/>
            <person name="Chen C."/>
            <person name="Yanf M."/>
            <person name="Daum C."/>
            <person name="Ng V."/>
            <person name="Clum A."/>
            <person name="Steindorff A."/>
            <person name="Ohm R."/>
            <person name="Martin F."/>
            <person name="Silar P."/>
            <person name="Natvig D."/>
            <person name="Lalanne C."/>
            <person name="Gautier V."/>
            <person name="Ament-Velasquez S.L."/>
            <person name="Kruys A."/>
            <person name="Hutchinson M.I."/>
            <person name="Powell A.J."/>
            <person name="Barry K."/>
            <person name="Miller A.N."/>
            <person name="Grigoriev I.V."/>
            <person name="Debuchy R."/>
            <person name="Gladieux P."/>
            <person name="Thoren M.H."/>
            <person name="Johannesson H."/>
        </authorList>
    </citation>
    <scope>NUCLEOTIDE SEQUENCE</scope>
    <source>
        <strain evidence="10">PSN324</strain>
    </source>
</reference>
<evidence type="ECO:0000259" key="9">
    <source>
        <dbReference type="PROSITE" id="PS50127"/>
    </source>
</evidence>
<dbReference type="Pfam" id="PF00179">
    <property type="entry name" value="UQ_con"/>
    <property type="match status" value="1"/>
</dbReference>
<dbReference type="CDD" id="cd14311">
    <property type="entry name" value="UBA_II_E2_UBC1"/>
    <property type="match status" value="1"/>
</dbReference>